<organism evidence="1">
    <name type="scientific">Myoviridae sp. ctCYN4</name>
    <dbReference type="NCBI Taxonomy" id="2825051"/>
    <lineage>
        <taxon>Viruses</taxon>
        <taxon>Duplodnaviria</taxon>
        <taxon>Heunggongvirae</taxon>
        <taxon>Uroviricota</taxon>
        <taxon>Caudoviricetes</taxon>
    </lineage>
</organism>
<evidence type="ECO:0000313" key="1">
    <source>
        <dbReference type="EMBL" id="DAG06286.1"/>
    </source>
</evidence>
<proteinExistence type="predicted"/>
<accession>A0A8S5VHX1</accession>
<dbReference type="EMBL" id="BK016268">
    <property type="protein sequence ID" value="DAG06286.1"/>
    <property type="molecule type" value="Genomic_DNA"/>
</dbReference>
<name>A0A8S5VHX1_9CAUD</name>
<protein>
    <submittedName>
        <fullName evidence="1">Uncharacterized protein</fullName>
    </submittedName>
</protein>
<sequence length="128" mass="14455">MENENLNSKELKEVPDFSTELKKLKKIFKNIPKDKKNLVQKLIESAAFMSVELTKLENYISVNGVSETYQNGENQYGTKTSTEASVYNTMIKNYTSIIKQLCELLPEGLPATKEGNALMNFVTKPKGK</sequence>
<reference evidence="1" key="1">
    <citation type="journal article" date="2021" name="Proc. Natl. Acad. Sci. U.S.A.">
        <title>A Catalog of Tens of Thousands of Viruses from Human Metagenomes Reveals Hidden Associations with Chronic Diseases.</title>
        <authorList>
            <person name="Tisza M.J."/>
            <person name="Buck C.B."/>
        </authorList>
    </citation>
    <scope>NUCLEOTIDE SEQUENCE</scope>
    <source>
        <strain evidence="1">CtCYN4</strain>
    </source>
</reference>